<dbReference type="OrthoDB" id="437511at2759"/>
<dbReference type="InterPro" id="IPR008958">
    <property type="entry name" value="Transglutaminase_C"/>
</dbReference>
<feature type="domain" description="Transglutaminase C-terminal" evidence="1">
    <location>
        <begin position="183"/>
        <end position="267"/>
    </location>
</feature>
<dbReference type="SUPFAM" id="SSF49309">
    <property type="entry name" value="Transglutaminase, two C-terminal domains"/>
    <property type="match status" value="1"/>
</dbReference>
<evidence type="ECO:0000313" key="3">
    <source>
        <dbReference type="Proteomes" id="UP001142489"/>
    </source>
</evidence>
<accession>A0A9Q0XZG6</accession>
<reference evidence="2" key="1">
    <citation type="journal article" date="2023" name="DNA Res.">
        <title>Chromosome-level genome assembly of Phrynocephalus forsythii using third-generation DNA sequencing and Hi-C analysis.</title>
        <authorList>
            <person name="Qi Y."/>
            <person name="Zhao W."/>
            <person name="Zhao Y."/>
            <person name="Niu C."/>
            <person name="Cao S."/>
            <person name="Zhang Y."/>
        </authorList>
    </citation>
    <scope>NUCLEOTIDE SEQUENCE</scope>
    <source>
        <tissue evidence="2">Muscle</tissue>
    </source>
</reference>
<organism evidence="2 3">
    <name type="scientific">Phrynocephalus forsythii</name>
    <dbReference type="NCBI Taxonomy" id="171643"/>
    <lineage>
        <taxon>Eukaryota</taxon>
        <taxon>Metazoa</taxon>
        <taxon>Chordata</taxon>
        <taxon>Craniata</taxon>
        <taxon>Vertebrata</taxon>
        <taxon>Euteleostomi</taxon>
        <taxon>Lepidosauria</taxon>
        <taxon>Squamata</taxon>
        <taxon>Bifurcata</taxon>
        <taxon>Unidentata</taxon>
        <taxon>Episquamata</taxon>
        <taxon>Toxicofera</taxon>
        <taxon>Iguania</taxon>
        <taxon>Acrodonta</taxon>
        <taxon>Agamidae</taxon>
        <taxon>Agaminae</taxon>
        <taxon>Phrynocephalus</taxon>
    </lineage>
</organism>
<dbReference type="AlphaFoldDB" id="A0A9Q0XZG6"/>
<dbReference type="EMBL" id="JAPFRF010000005">
    <property type="protein sequence ID" value="KAJ7332318.1"/>
    <property type="molecule type" value="Genomic_DNA"/>
</dbReference>
<proteinExistence type="predicted"/>
<dbReference type="PANTHER" id="PTHR11590:SF44">
    <property type="entry name" value="PROTEIN 4.2"/>
    <property type="match status" value="1"/>
</dbReference>
<evidence type="ECO:0000259" key="1">
    <source>
        <dbReference type="Pfam" id="PF00927"/>
    </source>
</evidence>
<sequence>MVQSAGQEAAVRPFCAWNECWMKRPDLQPGYDGWQAVDAAPQGTGSGQRCHGPAPVKAIKEGRLDVPFDVATFFAATNATCATWVHLENGELKQAFPSSRHYIGNNISTKGVGSERCEDITHCYKYPEEHILSTALPYVAAYGPALKSTLLLKVTALVRDKHPLSTSSATFLAWQEIHFRAPGLTIQVPESVIQFRPTEAKIQLHNPLPESLPDSVVSVSGQGLVHKERCYRLGPTEAGTARWLRIPFTPTQAGARRLTVHVESSGLIQPCRSLRTVRVIPAGLQSSTLSQEAA</sequence>
<name>A0A9Q0XZG6_9SAUR</name>
<dbReference type="InterPro" id="IPR038765">
    <property type="entry name" value="Papain-like_cys_pep_sf"/>
</dbReference>
<dbReference type="InterPro" id="IPR036238">
    <property type="entry name" value="Transglutaminase_C_sf"/>
</dbReference>
<dbReference type="Pfam" id="PF00927">
    <property type="entry name" value="Transglut_C"/>
    <property type="match status" value="1"/>
</dbReference>
<dbReference type="InterPro" id="IPR013783">
    <property type="entry name" value="Ig-like_fold"/>
</dbReference>
<evidence type="ECO:0000313" key="2">
    <source>
        <dbReference type="EMBL" id="KAJ7332318.1"/>
    </source>
</evidence>
<gene>
    <name evidence="2" type="ORF">JRQ81_014498</name>
</gene>
<keyword evidence="3" id="KW-1185">Reference proteome</keyword>
<dbReference type="Gene3D" id="3.90.260.10">
    <property type="entry name" value="Transglutaminase-like"/>
    <property type="match status" value="1"/>
</dbReference>
<comment type="caution">
    <text evidence="2">The sequence shown here is derived from an EMBL/GenBank/DDBJ whole genome shotgun (WGS) entry which is preliminary data.</text>
</comment>
<dbReference type="PANTHER" id="PTHR11590">
    <property type="entry name" value="PROTEIN-GLUTAMINE GAMMA-GLUTAMYLTRANSFERASE"/>
    <property type="match status" value="1"/>
</dbReference>
<dbReference type="SUPFAM" id="SSF54001">
    <property type="entry name" value="Cysteine proteinases"/>
    <property type="match status" value="1"/>
</dbReference>
<protein>
    <recommendedName>
        <fullName evidence="1">Transglutaminase C-terminal domain-containing protein</fullName>
    </recommendedName>
</protein>
<dbReference type="GO" id="GO:0003810">
    <property type="term" value="F:protein-glutamine gamma-glutamyltransferase activity"/>
    <property type="evidence" value="ECO:0007669"/>
    <property type="project" value="InterPro"/>
</dbReference>
<dbReference type="InterPro" id="IPR036985">
    <property type="entry name" value="Transglutaminase-like_sf"/>
</dbReference>
<dbReference type="InterPro" id="IPR050779">
    <property type="entry name" value="Transglutaminase"/>
</dbReference>
<dbReference type="Gene3D" id="2.60.40.10">
    <property type="entry name" value="Immunoglobulins"/>
    <property type="match status" value="1"/>
</dbReference>
<dbReference type="Proteomes" id="UP001142489">
    <property type="component" value="Unassembled WGS sequence"/>
</dbReference>